<keyword evidence="1" id="KW-0175">Coiled coil</keyword>
<feature type="region of interest" description="Disordered" evidence="2">
    <location>
        <begin position="903"/>
        <end position="931"/>
    </location>
</feature>
<evidence type="ECO:0000313" key="4">
    <source>
        <dbReference type="EMBL" id="CEL72702.1"/>
    </source>
</evidence>
<feature type="compositionally biased region" description="Polar residues" evidence="2">
    <location>
        <begin position="392"/>
        <end position="405"/>
    </location>
</feature>
<organism evidence="4">
    <name type="scientific">Toxoplasma gondii (strain ATCC 50861 / VEG)</name>
    <dbReference type="NCBI Taxonomy" id="432359"/>
    <lineage>
        <taxon>Eukaryota</taxon>
        <taxon>Sar</taxon>
        <taxon>Alveolata</taxon>
        <taxon>Apicomplexa</taxon>
        <taxon>Conoidasida</taxon>
        <taxon>Coccidia</taxon>
        <taxon>Eucoccidiorida</taxon>
        <taxon>Eimeriorina</taxon>
        <taxon>Sarcocystidae</taxon>
        <taxon>Toxoplasma</taxon>
    </lineage>
</organism>
<feature type="chain" id="PRO_5002523296" evidence="3">
    <location>
        <begin position="21"/>
        <end position="1002"/>
    </location>
</feature>
<feature type="coiled-coil region" evidence="1">
    <location>
        <begin position="533"/>
        <end position="560"/>
    </location>
</feature>
<feature type="region of interest" description="Disordered" evidence="2">
    <location>
        <begin position="207"/>
        <end position="248"/>
    </location>
</feature>
<gene>
    <name evidence="4" type="ORF">BN1205_086900</name>
</gene>
<dbReference type="AlphaFoldDB" id="A0A0F7UUC6"/>
<dbReference type="EMBL" id="LN714494">
    <property type="protein sequence ID" value="CEL72702.1"/>
    <property type="molecule type" value="Genomic_DNA"/>
</dbReference>
<keyword evidence="3" id="KW-0732">Signal</keyword>
<sequence length="1002" mass="109011">MVLWGPQLLLHRLIALQAVAEWLGGLHSRPGYQGGIAFFWFRLSLELQAVTASHAPDGAASTEASKSSDAHDDDSAVTSDPVNELRSQSEQLAFGVTLLPSPDDEGSRSARALRLKDQLENLGVQRRKTLANLRNRRLRWSGESSYIRYRMKKDPAAFESPEAVALLKAKYRSAADKKRQAISALEQSVSDMKIEEARLRSRLAECRTGSGCAPGEPRAQGLPGPSAATGQSHAESERRERHSKRSWSHLLSARKAMAPADSGGVGSGPLLGLEERMELLRAQKRKTQNSLRCLRHQWSTEETYIKHRISAAKRQLAKRGGAPAFPSSETLESYRQTYRTRVVTRRQEMGVLEKLIHEMEIEEEQLRSRLLKCRSKAGEAPTEPSTEGHAGASTSTSQSQGLTVTGRSDIESGSAETESADLPEEASPVPGCSWWSIISPAELLGPTPKSAESSPPAEDRVKMLESELRLLRARRSNLISMRHNLRYKWKNEASYLHTKLLMLKYRRKAKNMATVGLSPELHQRLSQQYRERAPQHLARVEEMSRQIMALEEEAKEVAVQLLHARRLSDPAVETQTQASTVSSATEPAETSEVAGHHSPRDTIHARRDLVKSHSEPALEKPLDEAVASPFVAQIPSRSPTPVTTTEGASRESAALASTTHSMASGDLTTSSDWFTHAERTSESPSPLILHHQTAPLFAAGAPEAVVCGGPCTSGDSGGPPYSLSQIFEHAGAAHTTGDPRTESDIPEDVVEFVLSHSAPAVMASEDGAALFAESAPSFNQPWSSEYPPPRIVSPSEQAATSASLFQPTTSASDEGATLFAVPASSSAFSGPGWSSPQLQPSWYFPGALGHYAPVFGEPLPPEPRQPLLQSPARAPPADVIPPHAAQPSTAFVDVPSMFQQSQLRSPQLLSMRVRPPDSTSTTPPSLTSPSRRITASGDLHSSAILEDWPTNFTKRHRERDVCTVSPEVQPQDGTNTFSCTISVACLPPLCRFGQERVMSGDV</sequence>
<feature type="region of interest" description="Disordered" evidence="2">
    <location>
        <begin position="569"/>
        <end position="602"/>
    </location>
</feature>
<proteinExistence type="predicted"/>
<evidence type="ECO:0000256" key="3">
    <source>
        <dbReference type="SAM" id="SignalP"/>
    </source>
</evidence>
<accession>A0A0F7UUC6</accession>
<feature type="region of interest" description="Disordered" evidence="2">
    <location>
        <begin position="856"/>
        <end position="884"/>
    </location>
</feature>
<feature type="signal peptide" evidence="3">
    <location>
        <begin position="1"/>
        <end position="20"/>
    </location>
</feature>
<feature type="compositionally biased region" description="Low complexity" evidence="2">
    <location>
        <begin position="572"/>
        <end position="586"/>
    </location>
</feature>
<evidence type="ECO:0000256" key="1">
    <source>
        <dbReference type="SAM" id="Coils"/>
    </source>
</evidence>
<feature type="compositionally biased region" description="Polar residues" evidence="2">
    <location>
        <begin position="635"/>
        <end position="647"/>
    </location>
</feature>
<protein>
    <submittedName>
        <fullName evidence="4">Uncharacterized protein</fullName>
    </submittedName>
</protein>
<reference evidence="4" key="1">
    <citation type="journal article" date="2015" name="PLoS ONE">
        <title>Comprehensive Evaluation of Toxoplasma gondii VEG and Neospora caninum LIV Genomes with Tachyzoite Stage Transcriptome and Proteome Defines Novel Transcript Features.</title>
        <authorList>
            <person name="Ramaprasad A."/>
            <person name="Mourier T."/>
            <person name="Naeem R."/>
            <person name="Malas T.B."/>
            <person name="Moussa E."/>
            <person name="Panigrahi A."/>
            <person name="Vermont S.J."/>
            <person name="Otto T.D."/>
            <person name="Wastling J."/>
            <person name="Pain A."/>
        </authorList>
    </citation>
    <scope>NUCLEOTIDE SEQUENCE</scope>
    <source>
        <strain evidence="4">VEG</strain>
    </source>
</reference>
<feature type="region of interest" description="Disordered" evidence="2">
    <location>
        <begin position="374"/>
        <end position="405"/>
    </location>
</feature>
<feature type="coiled-coil region" evidence="1">
    <location>
        <begin position="270"/>
        <end position="297"/>
    </location>
</feature>
<name>A0A0F7UUC6_TOXGV</name>
<evidence type="ECO:0000256" key="2">
    <source>
        <dbReference type="SAM" id="MobiDB-lite"/>
    </source>
</evidence>
<feature type="region of interest" description="Disordered" evidence="2">
    <location>
        <begin position="56"/>
        <end position="82"/>
    </location>
</feature>
<feature type="compositionally biased region" description="Polar residues" evidence="2">
    <location>
        <begin position="655"/>
        <end position="666"/>
    </location>
</feature>
<feature type="region of interest" description="Disordered" evidence="2">
    <location>
        <begin position="629"/>
        <end position="666"/>
    </location>
</feature>